<dbReference type="AlphaFoldDB" id="A0A0F9AXU3"/>
<proteinExistence type="predicted"/>
<comment type="caution">
    <text evidence="1">The sequence shown here is derived from an EMBL/GenBank/DDBJ whole genome shotgun (WGS) entry which is preliminary data.</text>
</comment>
<sequence length="360" mass="37521">DSTNEKVVISYQDDGNSDYGTSIVGTVSGTSISFGTKVVFKSASIGRITSVFDSANNKVVVSYGEGVNGYSRVGTVSGTSISFGTEVLISTMTSSRITSTFDSNSDKVVICYREGSTGKSRVGTVSGTNISFGTEATFESAEVDWISAGFDTVNNKVIIGYSDVGNSSFGTSVIGTVSGTNISFGTPVVFESASSHNISVVYMPISGKVHISYIDAGNSSYGTSNIGTVSGTSISFVGPVVFESAGSNNVSSVFDTLTNTVVIAYRATSNYGTSIVYEPTYIDTNVNITIGIATEAISDTATGLITIIAGVNDQQSGLTIGTLYYVQYDGAITSSPDTNYDYKTLGRAISVTEILIEKIE</sequence>
<accession>A0A0F9AXU3</accession>
<evidence type="ECO:0000313" key="1">
    <source>
        <dbReference type="EMBL" id="KKL14449.1"/>
    </source>
</evidence>
<gene>
    <name evidence="1" type="ORF">LCGC14_2515560</name>
</gene>
<protein>
    <submittedName>
        <fullName evidence="1">Uncharacterized protein</fullName>
    </submittedName>
</protein>
<feature type="non-terminal residue" evidence="1">
    <location>
        <position position="1"/>
    </location>
</feature>
<organism evidence="1">
    <name type="scientific">marine sediment metagenome</name>
    <dbReference type="NCBI Taxonomy" id="412755"/>
    <lineage>
        <taxon>unclassified sequences</taxon>
        <taxon>metagenomes</taxon>
        <taxon>ecological metagenomes</taxon>
    </lineage>
</organism>
<dbReference type="EMBL" id="LAZR01040453">
    <property type="protein sequence ID" value="KKL14449.1"/>
    <property type="molecule type" value="Genomic_DNA"/>
</dbReference>
<name>A0A0F9AXU3_9ZZZZ</name>
<reference evidence="1" key="1">
    <citation type="journal article" date="2015" name="Nature">
        <title>Complex archaea that bridge the gap between prokaryotes and eukaryotes.</title>
        <authorList>
            <person name="Spang A."/>
            <person name="Saw J.H."/>
            <person name="Jorgensen S.L."/>
            <person name="Zaremba-Niedzwiedzka K."/>
            <person name="Martijn J."/>
            <person name="Lind A.E."/>
            <person name="van Eijk R."/>
            <person name="Schleper C."/>
            <person name="Guy L."/>
            <person name="Ettema T.J."/>
        </authorList>
    </citation>
    <scope>NUCLEOTIDE SEQUENCE</scope>
</reference>